<evidence type="ECO:0000313" key="2">
    <source>
        <dbReference type="Proteomes" id="UP000009134"/>
    </source>
</evidence>
<dbReference type="KEGG" id="nar:Saro_2734"/>
<dbReference type="eggNOG" id="ENOG503227Q">
    <property type="taxonomic scope" value="Bacteria"/>
</dbReference>
<organism evidence="1 2">
    <name type="scientific">Novosphingobium aromaticivorans (strain ATCC 700278 / DSM 12444 / CCUG 56034 / CIP 105152 / NBRC 16084 / F199)</name>
    <dbReference type="NCBI Taxonomy" id="279238"/>
    <lineage>
        <taxon>Bacteria</taxon>
        <taxon>Pseudomonadati</taxon>
        <taxon>Pseudomonadota</taxon>
        <taxon>Alphaproteobacteria</taxon>
        <taxon>Sphingomonadales</taxon>
        <taxon>Sphingomonadaceae</taxon>
        <taxon>Novosphingobium</taxon>
    </lineage>
</organism>
<keyword evidence="2" id="KW-1185">Reference proteome</keyword>
<accession>Q2G4Q3</accession>
<dbReference type="STRING" id="279238.Saro_2734"/>
<name>Q2G4Q3_NOVAD</name>
<dbReference type="EMBL" id="CP000248">
    <property type="protein sequence ID" value="ABD27170.1"/>
    <property type="molecule type" value="Genomic_DNA"/>
</dbReference>
<dbReference type="InterPro" id="IPR021791">
    <property type="entry name" value="Phage_TAC_11"/>
</dbReference>
<evidence type="ECO:0000313" key="1">
    <source>
        <dbReference type="EMBL" id="ABD27170.1"/>
    </source>
</evidence>
<dbReference type="HOGENOM" id="CLU_1634305_0_0_5"/>
<proteinExistence type="predicted"/>
<dbReference type="Pfam" id="PF11836">
    <property type="entry name" value="Phage_TAC_11"/>
    <property type="match status" value="1"/>
</dbReference>
<evidence type="ECO:0008006" key="3">
    <source>
        <dbReference type="Google" id="ProtNLM"/>
    </source>
</evidence>
<dbReference type="RefSeq" id="WP_011446376.1">
    <property type="nucleotide sequence ID" value="NC_007794.1"/>
</dbReference>
<gene>
    <name evidence="1" type="ordered locus">Saro_2734</name>
</gene>
<dbReference type="AlphaFoldDB" id="Q2G4Q3"/>
<reference evidence="2" key="1">
    <citation type="submission" date="2006-01" db="EMBL/GenBank/DDBJ databases">
        <title>Complete sequence of Novosphingobium aromaticivorans DSM 12444.</title>
        <authorList>
            <consortium name="US DOE Joint Genome Institute"/>
            <person name="Copeland A."/>
            <person name="Lucas S."/>
            <person name="Lapidus A."/>
            <person name="Barry K."/>
            <person name="Detter J.C."/>
            <person name="Glavina T."/>
            <person name="Hammon N."/>
            <person name="Israni S."/>
            <person name="Pitluck S."/>
            <person name="Chain P."/>
            <person name="Malfatti S."/>
            <person name="Shin M."/>
            <person name="Vergez L."/>
            <person name="Schmutz J."/>
            <person name="Larimer F."/>
            <person name="Land M."/>
            <person name="Kyrpides N."/>
            <person name="Ivanova N."/>
            <person name="Fredrickson J."/>
            <person name="Balkwill D."/>
            <person name="Romine M.F."/>
            <person name="Richardson P."/>
        </authorList>
    </citation>
    <scope>NUCLEOTIDE SEQUENCE [LARGE SCALE GENOMIC DNA]</scope>
    <source>
        <strain evidence="2">ATCC 700278 / DSM 12444 / CCUG 56034 / CIP 105152 / NBRC 16084 / F199</strain>
    </source>
</reference>
<protein>
    <recommendedName>
        <fullName evidence="3">Gene transfer agent family protein</fullName>
    </recommendedName>
</protein>
<sequence>METRINRLFAGEERAFWLPMSRVIAFEREAGCSIFALFYALGENLGAAESGDMVLIGASDARLKQCHSLISNALIGAGESEQEARDLIQTYCFPARPAIHDAALAFQILRAAIYGIQLPEGSKKKADDATLSPS</sequence>
<dbReference type="Proteomes" id="UP000009134">
    <property type="component" value="Chromosome"/>
</dbReference>